<name>A0AAV4M6M8_9ARAC</name>
<feature type="domain" description="EF-hand" evidence="6">
    <location>
        <begin position="45"/>
        <end position="80"/>
    </location>
</feature>
<keyword evidence="1" id="KW-0479">Metal-binding</keyword>
<accession>A0AAV4M6M8</accession>
<feature type="domain" description="EF-hand" evidence="6">
    <location>
        <begin position="9"/>
        <end position="44"/>
    </location>
</feature>
<evidence type="ECO:0000256" key="4">
    <source>
        <dbReference type="ARBA" id="ARBA00023179"/>
    </source>
</evidence>
<dbReference type="EMBL" id="BPLQ01000097">
    <property type="protein sequence ID" value="GIX67505.1"/>
    <property type="molecule type" value="Genomic_DNA"/>
</dbReference>
<dbReference type="InterPro" id="IPR018247">
    <property type="entry name" value="EF_Hand_1_Ca_BS"/>
</dbReference>
<dbReference type="InterPro" id="IPR011992">
    <property type="entry name" value="EF-hand-dom_pair"/>
</dbReference>
<sequence length="153" mass="17680">MVEELLTTEQIAMLRKAFDMFDRDKKGSIQTNMVSTILRTLGQTFEEKDLKELIQEIDVDGSGELEFDEFITLTARYLVDEDSEAMQEELREAFRMYDKDGKGYINVADLREILRALDDKLTEDELDEMIAEIDTDGSGTVDFEEFMEMMTGD</sequence>
<keyword evidence="8" id="KW-1185">Reference proteome</keyword>
<dbReference type="Proteomes" id="UP001054837">
    <property type="component" value="Unassembled WGS sequence"/>
</dbReference>
<keyword evidence="3" id="KW-0106">Calcium</keyword>
<feature type="domain" description="EF-hand" evidence="6">
    <location>
        <begin position="85"/>
        <end position="120"/>
    </location>
</feature>
<evidence type="ECO:0000256" key="5">
    <source>
        <dbReference type="ARBA" id="ARBA00038202"/>
    </source>
</evidence>
<dbReference type="PROSITE" id="PS00018">
    <property type="entry name" value="EF_HAND_1"/>
    <property type="match status" value="2"/>
</dbReference>
<evidence type="ECO:0000256" key="1">
    <source>
        <dbReference type="ARBA" id="ARBA00022723"/>
    </source>
</evidence>
<dbReference type="Pfam" id="PF13499">
    <property type="entry name" value="EF-hand_7"/>
    <property type="match status" value="2"/>
</dbReference>
<evidence type="ECO:0000256" key="3">
    <source>
        <dbReference type="ARBA" id="ARBA00022837"/>
    </source>
</evidence>
<organism evidence="7 8">
    <name type="scientific">Caerostris darwini</name>
    <dbReference type="NCBI Taxonomy" id="1538125"/>
    <lineage>
        <taxon>Eukaryota</taxon>
        <taxon>Metazoa</taxon>
        <taxon>Ecdysozoa</taxon>
        <taxon>Arthropoda</taxon>
        <taxon>Chelicerata</taxon>
        <taxon>Arachnida</taxon>
        <taxon>Araneae</taxon>
        <taxon>Araneomorphae</taxon>
        <taxon>Entelegynae</taxon>
        <taxon>Araneoidea</taxon>
        <taxon>Araneidae</taxon>
        <taxon>Caerostris</taxon>
    </lineage>
</organism>
<dbReference type="SMART" id="SM00054">
    <property type="entry name" value="EFh"/>
    <property type="match status" value="4"/>
</dbReference>
<comment type="caution">
    <text evidence="7">The sequence shown here is derived from an EMBL/GenBank/DDBJ whole genome shotgun (WGS) entry which is preliminary data.</text>
</comment>
<gene>
    <name evidence="7" type="ORF">CDAR_17281</name>
</gene>
<dbReference type="GO" id="GO:0016460">
    <property type="term" value="C:myosin II complex"/>
    <property type="evidence" value="ECO:0007669"/>
    <property type="project" value="TreeGrafter"/>
</dbReference>
<dbReference type="SUPFAM" id="SSF47473">
    <property type="entry name" value="EF-hand"/>
    <property type="match status" value="1"/>
</dbReference>
<dbReference type="PROSITE" id="PS50222">
    <property type="entry name" value="EF_HAND_2"/>
    <property type="match status" value="4"/>
</dbReference>
<proteinExistence type="inferred from homology"/>
<keyword evidence="2" id="KW-0677">Repeat</keyword>
<evidence type="ECO:0000259" key="6">
    <source>
        <dbReference type="PROSITE" id="PS50222"/>
    </source>
</evidence>
<dbReference type="CDD" id="cd00051">
    <property type="entry name" value="EFh"/>
    <property type="match status" value="1"/>
</dbReference>
<comment type="similarity">
    <text evidence="5">Belongs to the troponin C family.</text>
</comment>
<evidence type="ECO:0000256" key="2">
    <source>
        <dbReference type="ARBA" id="ARBA00022737"/>
    </source>
</evidence>
<protein>
    <submittedName>
        <fullName evidence="7">Troponin C</fullName>
    </submittedName>
</protein>
<dbReference type="FunFam" id="1.10.238.10:FF:000336">
    <property type="entry name" value="HLH domain-containing protein"/>
    <property type="match status" value="1"/>
</dbReference>
<dbReference type="InterPro" id="IPR002048">
    <property type="entry name" value="EF_hand_dom"/>
</dbReference>
<evidence type="ECO:0000313" key="8">
    <source>
        <dbReference type="Proteomes" id="UP001054837"/>
    </source>
</evidence>
<keyword evidence="4" id="KW-0514">Muscle protein</keyword>
<dbReference type="InterPro" id="IPR050230">
    <property type="entry name" value="CALM/Myosin/TropC-like"/>
</dbReference>
<dbReference type="AlphaFoldDB" id="A0AAV4M6M8"/>
<reference evidence="7 8" key="1">
    <citation type="submission" date="2021-06" db="EMBL/GenBank/DDBJ databases">
        <title>Caerostris darwini draft genome.</title>
        <authorList>
            <person name="Kono N."/>
            <person name="Arakawa K."/>
        </authorList>
    </citation>
    <scope>NUCLEOTIDE SEQUENCE [LARGE SCALE GENOMIC DNA]</scope>
</reference>
<feature type="domain" description="EF-hand" evidence="6">
    <location>
        <begin position="121"/>
        <end position="153"/>
    </location>
</feature>
<dbReference type="PANTHER" id="PTHR23048">
    <property type="entry name" value="MYOSIN LIGHT CHAIN 1, 3"/>
    <property type="match status" value="1"/>
</dbReference>
<evidence type="ECO:0000313" key="7">
    <source>
        <dbReference type="EMBL" id="GIX67505.1"/>
    </source>
</evidence>
<dbReference type="FunFam" id="1.10.238.10:FF:000103">
    <property type="entry name" value="Troponin C Ib"/>
    <property type="match status" value="1"/>
</dbReference>
<dbReference type="PANTHER" id="PTHR23048:SF0">
    <property type="entry name" value="CALMODULIN LIKE 3"/>
    <property type="match status" value="1"/>
</dbReference>
<dbReference type="GO" id="GO:0005509">
    <property type="term" value="F:calcium ion binding"/>
    <property type="evidence" value="ECO:0007669"/>
    <property type="project" value="InterPro"/>
</dbReference>
<dbReference type="Gene3D" id="1.10.238.10">
    <property type="entry name" value="EF-hand"/>
    <property type="match status" value="2"/>
</dbReference>